<dbReference type="EMBL" id="JAARRU010000001">
    <property type="protein sequence ID" value="MBC1563901.1"/>
    <property type="molecule type" value="Genomic_DNA"/>
</dbReference>
<dbReference type="PRINTS" id="PR00080">
    <property type="entry name" value="SDRFAMILY"/>
</dbReference>
<gene>
    <name evidence="3" type="primary">fabG</name>
    <name evidence="3" type="ORF">EP57_06820</name>
    <name evidence="4" type="ORF">HB907_00690</name>
    <name evidence="5" type="ORF">HCA52_06700</name>
</gene>
<evidence type="ECO:0000313" key="3">
    <source>
        <dbReference type="EMBL" id="KGL41547.1"/>
    </source>
</evidence>
<protein>
    <submittedName>
        <fullName evidence="3">3-ketoacyl-ACP reductase</fullName>
        <ecNumber evidence="3">1.1.1.100</ecNumber>
    </submittedName>
    <submittedName>
        <fullName evidence="4">SDR family oxidoreductase</fullName>
    </submittedName>
</protein>
<dbReference type="FunFam" id="3.40.50.720:FF:000173">
    <property type="entry name" value="3-oxoacyl-[acyl-carrier protein] reductase"/>
    <property type="match status" value="1"/>
</dbReference>
<dbReference type="OrthoDB" id="9803333at2"/>
<dbReference type="Proteomes" id="UP000029844">
    <property type="component" value="Unassembled WGS sequence"/>
</dbReference>
<dbReference type="GO" id="GO:0004316">
    <property type="term" value="F:3-oxoacyl-[acyl-carrier-protein] reductase (NADPH) activity"/>
    <property type="evidence" value="ECO:0007669"/>
    <property type="project" value="UniProtKB-EC"/>
</dbReference>
<evidence type="ECO:0000313" key="7">
    <source>
        <dbReference type="Proteomes" id="UP000539064"/>
    </source>
</evidence>
<evidence type="ECO:0000256" key="2">
    <source>
        <dbReference type="ARBA" id="ARBA00023002"/>
    </source>
</evidence>
<dbReference type="RefSeq" id="WP_036085362.1">
    <property type="nucleotide sequence ID" value="NZ_CBCSHQ010000014.1"/>
</dbReference>
<reference evidence="3 6" key="1">
    <citation type="submission" date="2014-05" db="EMBL/GenBank/DDBJ databases">
        <title>Novel Listeriaceae from food processing environments.</title>
        <authorList>
            <person name="den Bakker H.C."/>
        </authorList>
    </citation>
    <scope>NUCLEOTIDE SEQUENCE [LARGE SCALE GENOMIC DNA]</scope>
    <source>
        <strain evidence="3 6">FSL A5-0281</strain>
    </source>
</reference>
<dbReference type="InterPro" id="IPR036291">
    <property type="entry name" value="NAD(P)-bd_dom_sf"/>
</dbReference>
<dbReference type="Proteomes" id="UP000586951">
    <property type="component" value="Unassembled WGS sequence"/>
</dbReference>
<dbReference type="Proteomes" id="UP000539064">
    <property type="component" value="Unassembled WGS sequence"/>
</dbReference>
<dbReference type="PANTHER" id="PTHR42879:SF2">
    <property type="entry name" value="3-OXOACYL-[ACYL-CARRIER-PROTEIN] REDUCTASE FABG"/>
    <property type="match status" value="1"/>
</dbReference>
<keyword evidence="6" id="KW-1185">Reference proteome</keyword>
<evidence type="ECO:0000313" key="6">
    <source>
        <dbReference type="Proteomes" id="UP000029844"/>
    </source>
</evidence>
<dbReference type="NCBIfam" id="NF047420">
    <property type="entry name" value="EF_P_mod_YmfI"/>
    <property type="match status" value="1"/>
</dbReference>
<dbReference type="Gene3D" id="3.40.50.720">
    <property type="entry name" value="NAD(P)-binding Rossmann-like Domain"/>
    <property type="match status" value="1"/>
</dbReference>
<dbReference type="EMBL" id="JNFA01000019">
    <property type="protein sequence ID" value="KGL41547.1"/>
    <property type="molecule type" value="Genomic_DNA"/>
</dbReference>
<dbReference type="PRINTS" id="PR00081">
    <property type="entry name" value="GDHRDH"/>
</dbReference>
<dbReference type="GeneID" id="58717089"/>
<dbReference type="InterPro" id="IPR002347">
    <property type="entry name" value="SDR_fam"/>
</dbReference>
<dbReference type="CDD" id="cd05233">
    <property type="entry name" value="SDR_c"/>
    <property type="match status" value="1"/>
</dbReference>
<dbReference type="STRING" id="1552123.EP57_06820"/>
<dbReference type="InterPro" id="IPR050259">
    <property type="entry name" value="SDR"/>
</dbReference>
<name>A0A099W977_9LIST</name>
<dbReference type="SUPFAM" id="SSF51735">
    <property type="entry name" value="NAD(P)-binding Rossmann-fold domains"/>
    <property type="match status" value="1"/>
</dbReference>
<sequence>MMQDTKYALITGASGDIGREIALSLAKQGFHLYLHYYRNDAAIQLLQEALRHFDVDVIPIQADFTNSEAIATLQEAIFQVDVFVHAAGTSYYGLFQDMSELEMKQLWDIHVHVPMQLLQSLLPKLQRSTAGRIIFISSIWGEVGAAMEVAYSAVKGAQIAFCKALAQEIALSGTTVNVVSPGMVDTKMNQLFSEEEKSALLTEIPLSRFAKPEEVGEAVAFLASDGARYMTGQTLRLNGGWFMR</sequence>
<dbReference type="AlphaFoldDB" id="A0A099W977"/>
<accession>A0A099W977</accession>
<proteinExistence type="inferred from homology"/>
<comment type="caution">
    <text evidence="3">The sequence shown here is derived from an EMBL/GenBank/DDBJ whole genome shotgun (WGS) entry which is preliminary data.</text>
</comment>
<evidence type="ECO:0000313" key="4">
    <source>
        <dbReference type="EMBL" id="MBC1563901.1"/>
    </source>
</evidence>
<keyword evidence="2 3" id="KW-0560">Oxidoreductase</keyword>
<comment type="similarity">
    <text evidence="1">Belongs to the short-chain dehydrogenases/reductases (SDR) family.</text>
</comment>
<evidence type="ECO:0000313" key="8">
    <source>
        <dbReference type="Proteomes" id="UP000586951"/>
    </source>
</evidence>
<dbReference type="Pfam" id="PF13561">
    <property type="entry name" value="adh_short_C2"/>
    <property type="match status" value="1"/>
</dbReference>
<dbReference type="eggNOG" id="COG1028">
    <property type="taxonomic scope" value="Bacteria"/>
</dbReference>
<dbReference type="EMBL" id="JAARVG010000005">
    <property type="protein sequence ID" value="MBC1793102.1"/>
    <property type="molecule type" value="Genomic_DNA"/>
</dbReference>
<evidence type="ECO:0000313" key="5">
    <source>
        <dbReference type="EMBL" id="MBC1793102.1"/>
    </source>
</evidence>
<dbReference type="PANTHER" id="PTHR42879">
    <property type="entry name" value="3-OXOACYL-(ACYL-CARRIER-PROTEIN) REDUCTASE"/>
    <property type="match status" value="1"/>
</dbReference>
<evidence type="ECO:0000256" key="1">
    <source>
        <dbReference type="ARBA" id="ARBA00006484"/>
    </source>
</evidence>
<reference evidence="7 8" key="2">
    <citation type="submission" date="2020-03" db="EMBL/GenBank/DDBJ databases">
        <title>Soil Listeria distribution.</title>
        <authorList>
            <person name="Liao J."/>
            <person name="Wiedmann M."/>
        </authorList>
    </citation>
    <scope>NUCLEOTIDE SEQUENCE [LARGE SCALE GENOMIC DNA]</scope>
    <source>
        <strain evidence="5 7">FSL L7-0978</strain>
        <strain evidence="4 8">FSL L7-1427</strain>
    </source>
</reference>
<dbReference type="EC" id="1.1.1.100" evidence="3"/>
<organism evidence="3 6">
    <name type="scientific">Listeria booriae</name>
    <dbReference type="NCBI Taxonomy" id="1552123"/>
    <lineage>
        <taxon>Bacteria</taxon>
        <taxon>Bacillati</taxon>
        <taxon>Bacillota</taxon>
        <taxon>Bacilli</taxon>
        <taxon>Bacillales</taxon>
        <taxon>Listeriaceae</taxon>
        <taxon>Listeria</taxon>
    </lineage>
</organism>